<proteinExistence type="predicted"/>
<dbReference type="EMBL" id="UFSP01000002">
    <property type="protein sequence ID" value="SSZ29732.1"/>
    <property type="molecule type" value="Genomic_DNA"/>
</dbReference>
<dbReference type="Pfam" id="PF16901">
    <property type="entry name" value="DAO_C"/>
    <property type="match status" value="1"/>
</dbReference>
<evidence type="ECO:0000313" key="3">
    <source>
        <dbReference type="Proteomes" id="UP000253728"/>
    </source>
</evidence>
<organism evidence="2 3">
    <name type="scientific">Aggregatibacter aphrophilus</name>
    <name type="common">Haemophilus aphrophilus</name>
    <dbReference type="NCBI Taxonomy" id="732"/>
    <lineage>
        <taxon>Bacteria</taxon>
        <taxon>Pseudomonadati</taxon>
        <taxon>Pseudomonadota</taxon>
        <taxon>Gammaproteobacteria</taxon>
        <taxon>Pasteurellales</taxon>
        <taxon>Pasteurellaceae</taxon>
        <taxon>Aggregatibacter</taxon>
    </lineage>
</organism>
<dbReference type="Gene3D" id="1.10.8.870">
    <property type="entry name" value="Alpha-glycerophosphate oxidase, cap domain"/>
    <property type="match status" value="1"/>
</dbReference>
<dbReference type="AlphaFoldDB" id="A0A336N9W0"/>
<name>A0A336N9W0_AGGAP</name>
<evidence type="ECO:0000259" key="1">
    <source>
        <dbReference type="Pfam" id="PF16901"/>
    </source>
</evidence>
<dbReference type="InterPro" id="IPR031656">
    <property type="entry name" value="DAO_C"/>
</dbReference>
<sequence>MAESVEDVLARRVRLLFLDARAAIDSAAKVANIMAKELNKDEQWERDQTAKFLDIAKHYLLVDYAPQVA</sequence>
<feature type="domain" description="Alpha-glycerophosphate oxidase C-terminal" evidence="1">
    <location>
        <begin position="1"/>
        <end position="43"/>
    </location>
</feature>
<accession>A0A336N9W0</accession>
<dbReference type="InterPro" id="IPR038299">
    <property type="entry name" value="DAO_C_sf"/>
</dbReference>
<gene>
    <name evidence="2" type="ORF">NCTC5908_01538</name>
</gene>
<evidence type="ECO:0000313" key="2">
    <source>
        <dbReference type="EMBL" id="SSZ29732.1"/>
    </source>
</evidence>
<reference evidence="2 3" key="1">
    <citation type="submission" date="2018-06" db="EMBL/GenBank/DDBJ databases">
        <authorList>
            <consortium name="Pathogen Informatics"/>
            <person name="Doyle S."/>
        </authorList>
    </citation>
    <scope>NUCLEOTIDE SEQUENCE [LARGE SCALE GENOMIC DNA]</scope>
    <source>
        <strain evidence="2 3">NCTC5908</strain>
    </source>
</reference>
<dbReference type="Proteomes" id="UP000253728">
    <property type="component" value="Unassembled WGS sequence"/>
</dbReference>
<protein>
    <recommendedName>
        <fullName evidence="1">Alpha-glycerophosphate oxidase C-terminal domain-containing protein</fullName>
    </recommendedName>
</protein>